<evidence type="ECO:0000313" key="1">
    <source>
        <dbReference type="EMBL" id="MBP1927077.1"/>
    </source>
</evidence>
<dbReference type="RefSeq" id="WP_209512795.1">
    <property type="nucleotide sequence ID" value="NZ_JAGGKS010000010.1"/>
</dbReference>
<organism evidence="1 2">
    <name type="scientific">Sedimentibacter acidaminivorans</name>
    <dbReference type="NCBI Taxonomy" id="913099"/>
    <lineage>
        <taxon>Bacteria</taxon>
        <taxon>Bacillati</taxon>
        <taxon>Bacillota</taxon>
        <taxon>Tissierellia</taxon>
        <taxon>Sedimentibacter</taxon>
    </lineage>
</organism>
<dbReference type="Gene3D" id="3.60.15.10">
    <property type="entry name" value="Ribonuclease Z/Hydroxyacylglutathione hydrolase-like"/>
    <property type="match status" value="1"/>
</dbReference>
<reference evidence="1 2" key="1">
    <citation type="submission" date="2021-03" db="EMBL/GenBank/DDBJ databases">
        <title>Genomic Encyclopedia of Type Strains, Phase IV (KMG-IV): sequencing the most valuable type-strain genomes for metagenomic binning, comparative biology and taxonomic classification.</title>
        <authorList>
            <person name="Goeker M."/>
        </authorList>
    </citation>
    <scope>NUCLEOTIDE SEQUENCE [LARGE SCALE GENOMIC DNA]</scope>
    <source>
        <strain evidence="1 2">DSM 24004</strain>
    </source>
</reference>
<dbReference type="Pfam" id="PF13483">
    <property type="entry name" value="Lactamase_B_3"/>
    <property type="match status" value="1"/>
</dbReference>
<accession>A0ABS4GHJ0</accession>
<comment type="caution">
    <text evidence="1">The sequence shown here is derived from an EMBL/GenBank/DDBJ whole genome shotgun (WGS) entry which is preliminary data.</text>
</comment>
<gene>
    <name evidence="1" type="ORF">J2Z76_002950</name>
</gene>
<dbReference type="PANTHER" id="PTHR42967:SF1">
    <property type="entry name" value="MBL FOLD METALLO-HYDROLASE"/>
    <property type="match status" value="1"/>
</dbReference>
<dbReference type="PANTHER" id="PTHR42967">
    <property type="entry name" value="METAL DEPENDENT HYDROLASE"/>
    <property type="match status" value="1"/>
</dbReference>
<dbReference type="InterPro" id="IPR036866">
    <property type="entry name" value="RibonucZ/Hydroxyglut_hydro"/>
</dbReference>
<evidence type="ECO:0000313" key="2">
    <source>
        <dbReference type="Proteomes" id="UP001519342"/>
    </source>
</evidence>
<dbReference type="Proteomes" id="UP001519342">
    <property type="component" value="Unassembled WGS sequence"/>
</dbReference>
<protein>
    <submittedName>
        <fullName evidence="1">L-ascorbate metabolism protein UlaG (Beta-lactamase superfamily)</fullName>
    </submittedName>
</protein>
<dbReference type="EMBL" id="JAGGKS010000010">
    <property type="protein sequence ID" value="MBP1927077.1"/>
    <property type="molecule type" value="Genomic_DNA"/>
</dbReference>
<dbReference type="SUPFAM" id="SSF56281">
    <property type="entry name" value="Metallo-hydrolase/oxidoreductase"/>
    <property type="match status" value="1"/>
</dbReference>
<sequence>MKIYYIHHSCFIVESKSSFLIFDYYKSKPYMNDFDFDFKDLIDKIMKSDKAVYIFASHSHNDHYSSEILTWNASKNNVYYMLSDDIEIYNQIDRCYFLKPNQEIVINNLKINTFGSTDAGISIIINLDNNNIFHAGDLNWWKWNDDTPSEEKEMEFAFKSIVNDIINLNINIDIAFFPVDKRLEENFMYGGEFFIEKLSPNIFIPMHFWDNFHATNEFVQLVNRKALKTKVLKIKHANEILI</sequence>
<proteinExistence type="predicted"/>
<keyword evidence="2" id="KW-1185">Reference proteome</keyword>
<name>A0ABS4GHJ0_9FIRM</name>